<protein>
    <submittedName>
        <fullName evidence="2">GNAT superfamily N-acetyltransferase</fullName>
    </submittedName>
</protein>
<evidence type="ECO:0000313" key="3">
    <source>
        <dbReference type="Proteomes" id="UP000549971"/>
    </source>
</evidence>
<dbReference type="Proteomes" id="UP000549971">
    <property type="component" value="Unassembled WGS sequence"/>
</dbReference>
<proteinExistence type="predicted"/>
<keyword evidence="3" id="KW-1185">Reference proteome</keyword>
<sequence>MREILSPADLVAAADGDVRVLWAGQGLKDRNRAWCAGDAVAVVAPELNRHDRIVVKGPIDDVAPLVRGVLGIVGPTYRPFGAEPLIREVVERIPELSLRATFGWMETDEPPAETVTARWLADDAGVAELLEEASPTSYAWPGAAGVTRWAGIEASEPSARPDGADLSAPEPEQGRLLSVAADAWSAPEVGFIAGVATLPSARGRGLSRQVCAFVTTELVKRHGRVGLMVDGGNETAIGLYRTLGYSYHPVGVAQL</sequence>
<dbReference type="Pfam" id="PF08445">
    <property type="entry name" value="FR47"/>
    <property type="match status" value="1"/>
</dbReference>
<dbReference type="RefSeq" id="WP_184801393.1">
    <property type="nucleotide sequence ID" value="NZ_JACHMY010000001.1"/>
</dbReference>
<name>A0A7W9JDC4_9ACTN</name>
<dbReference type="AlphaFoldDB" id="A0A7W9JDC4"/>
<dbReference type="InterPro" id="IPR016181">
    <property type="entry name" value="Acyl_CoA_acyltransferase"/>
</dbReference>
<gene>
    <name evidence="2" type="ORF">HDA39_006339</name>
</gene>
<dbReference type="EMBL" id="JACHMY010000001">
    <property type="protein sequence ID" value="MBB5839605.1"/>
    <property type="molecule type" value="Genomic_DNA"/>
</dbReference>
<dbReference type="GO" id="GO:0016747">
    <property type="term" value="F:acyltransferase activity, transferring groups other than amino-acyl groups"/>
    <property type="evidence" value="ECO:0007669"/>
    <property type="project" value="InterPro"/>
</dbReference>
<dbReference type="InterPro" id="IPR013653">
    <property type="entry name" value="GCN5-like_dom"/>
</dbReference>
<dbReference type="SUPFAM" id="SSF55729">
    <property type="entry name" value="Acyl-CoA N-acyltransferases (Nat)"/>
    <property type="match status" value="1"/>
</dbReference>
<comment type="caution">
    <text evidence="2">The sequence shown here is derived from an EMBL/GenBank/DDBJ whole genome shotgun (WGS) entry which is preliminary data.</text>
</comment>
<evidence type="ECO:0000259" key="1">
    <source>
        <dbReference type="PROSITE" id="PS51186"/>
    </source>
</evidence>
<dbReference type="InterPro" id="IPR000182">
    <property type="entry name" value="GNAT_dom"/>
</dbReference>
<organism evidence="2 3">
    <name type="scientific">Kribbella italica</name>
    <dbReference type="NCBI Taxonomy" id="1540520"/>
    <lineage>
        <taxon>Bacteria</taxon>
        <taxon>Bacillati</taxon>
        <taxon>Actinomycetota</taxon>
        <taxon>Actinomycetes</taxon>
        <taxon>Propionibacteriales</taxon>
        <taxon>Kribbellaceae</taxon>
        <taxon>Kribbella</taxon>
    </lineage>
</organism>
<feature type="domain" description="N-acetyltransferase" evidence="1">
    <location>
        <begin position="124"/>
        <end position="255"/>
    </location>
</feature>
<dbReference type="Gene3D" id="3.40.630.30">
    <property type="match status" value="1"/>
</dbReference>
<reference evidence="2 3" key="1">
    <citation type="submission" date="2020-08" db="EMBL/GenBank/DDBJ databases">
        <title>Sequencing the genomes of 1000 actinobacteria strains.</title>
        <authorList>
            <person name="Klenk H.-P."/>
        </authorList>
    </citation>
    <scope>NUCLEOTIDE SEQUENCE [LARGE SCALE GENOMIC DNA]</scope>
    <source>
        <strain evidence="2 3">DSM 28967</strain>
    </source>
</reference>
<dbReference type="PROSITE" id="PS51186">
    <property type="entry name" value="GNAT"/>
    <property type="match status" value="1"/>
</dbReference>
<evidence type="ECO:0000313" key="2">
    <source>
        <dbReference type="EMBL" id="MBB5839605.1"/>
    </source>
</evidence>
<keyword evidence="2" id="KW-0808">Transferase</keyword>
<accession>A0A7W9JDC4</accession>